<evidence type="ECO:0000313" key="1">
    <source>
        <dbReference type="EMBL" id="KIA94052.1"/>
    </source>
</evidence>
<reference evidence="1 2" key="1">
    <citation type="submission" date="2014-10" db="EMBL/GenBank/DDBJ databases">
        <title>Pedobacter Kyungheensis.</title>
        <authorList>
            <person name="Anderson B.M."/>
            <person name="Newman J.D."/>
        </authorList>
    </citation>
    <scope>NUCLEOTIDE SEQUENCE [LARGE SCALE GENOMIC DNA]</scope>
    <source>
        <strain evidence="1 2">KACC 16221</strain>
    </source>
</reference>
<protein>
    <submittedName>
        <fullName evidence="1">Uncharacterized protein</fullName>
    </submittedName>
</protein>
<accession>A0A0C1FM96</accession>
<comment type="caution">
    <text evidence="1">The sequence shown here is derived from an EMBL/GenBank/DDBJ whole genome shotgun (WGS) entry which is preliminary data.</text>
</comment>
<proteinExistence type="predicted"/>
<organism evidence="1 2">
    <name type="scientific">Pedobacter kyungheensis</name>
    <dbReference type="NCBI Taxonomy" id="1069985"/>
    <lineage>
        <taxon>Bacteria</taxon>
        <taxon>Pseudomonadati</taxon>
        <taxon>Bacteroidota</taxon>
        <taxon>Sphingobacteriia</taxon>
        <taxon>Sphingobacteriales</taxon>
        <taxon>Sphingobacteriaceae</taxon>
        <taxon>Pedobacter</taxon>
    </lineage>
</organism>
<sequence>MQKTVHRNCYFIDFSNLINKMSAYIHIYTNALTDDLIPTILKRLNEHESVLDINSSFSFRNSNGNLPIVFKWEKPSLEIFNENNLKLNFSTSIKPFDLKEYKKKLFKDKIIKQSFIQKLTTLFKKKKKKKAVKTIKLSAEIEAQLQNYNKVFSIKYHAGDVFENHFGTLIGAIITELTKGVCHFTQDNVWYDSKNVLRESLVNLYTLEELPNHINKNVVAVAS</sequence>
<dbReference type="EMBL" id="JSYN01000011">
    <property type="protein sequence ID" value="KIA94052.1"/>
    <property type="molecule type" value="Genomic_DNA"/>
</dbReference>
<dbReference type="AlphaFoldDB" id="A0A0C1FM96"/>
<keyword evidence="2" id="KW-1185">Reference proteome</keyword>
<evidence type="ECO:0000313" key="2">
    <source>
        <dbReference type="Proteomes" id="UP000031246"/>
    </source>
</evidence>
<gene>
    <name evidence="1" type="ORF">OC25_10615</name>
</gene>
<dbReference type="Proteomes" id="UP000031246">
    <property type="component" value="Unassembled WGS sequence"/>
</dbReference>
<name>A0A0C1FM96_9SPHI</name>